<dbReference type="NCBIfam" id="TIGR00231">
    <property type="entry name" value="small_GTP"/>
    <property type="match status" value="1"/>
</dbReference>
<dbReference type="PROSITE" id="PS51420">
    <property type="entry name" value="RHO"/>
    <property type="match status" value="1"/>
</dbReference>
<dbReference type="Gene3D" id="3.40.50.300">
    <property type="entry name" value="P-loop containing nucleotide triphosphate hydrolases"/>
    <property type="match status" value="1"/>
</dbReference>
<dbReference type="Proteomes" id="UP001150062">
    <property type="component" value="Unassembled WGS sequence"/>
</dbReference>
<accession>A0ABQ8Y0I3</accession>
<keyword evidence="3" id="KW-1185">Reference proteome</keyword>
<dbReference type="InterPro" id="IPR001806">
    <property type="entry name" value="Small_GTPase"/>
</dbReference>
<evidence type="ECO:0000313" key="3">
    <source>
        <dbReference type="Proteomes" id="UP001150062"/>
    </source>
</evidence>
<dbReference type="InterPro" id="IPR027417">
    <property type="entry name" value="P-loop_NTPase"/>
</dbReference>
<gene>
    <name evidence="2" type="ORF">M0813_26347</name>
</gene>
<dbReference type="SMART" id="SM00174">
    <property type="entry name" value="RHO"/>
    <property type="match status" value="1"/>
</dbReference>
<dbReference type="PROSITE" id="PS51419">
    <property type="entry name" value="RAB"/>
    <property type="match status" value="1"/>
</dbReference>
<dbReference type="SMART" id="SM00176">
    <property type="entry name" value="RAN"/>
    <property type="match status" value="1"/>
</dbReference>
<sequence length="196" mass="22466">MTFKVIVIGESGVGKTCLLVQLTEQKFYSGTTTTIGVNFTSMEYDFDSTTVRLKIWDTAGQEIFRSMTKTYYRGSSCAIIVYDVTSSESFERVDDWIKDVKEFVKDEILLILVGNKADLEDRRKISTESGQNFANENNMLFYETSALTGSNVQEIFKKCAKKSYKKHSKEKKLKKADEKIITNLEDEDEKKKKKCC</sequence>
<evidence type="ECO:0000256" key="1">
    <source>
        <dbReference type="ARBA" id="ARBA00022741"/>
    </source>
</evidence>
<dbReference type="CDD" id="cd00154">
    <property type="entry name" value="Rab"/>
    <property type="match status" value="1"/>
</dbReference>
<dbReference type="SUPFAM" id="SSF52540">
    <property type="entry name" value="P-loop containing nucleoside triphosphate hydrolases"/>
    <property type="match status" value="1"/>
</dbReference>
<protein>
    <submittedName>
        <fullName evidence="2">Ras and ef-hand domain-containing protein</fullName>
    </submittedName>
</protein>
<comment type="caution">
    <text evidence="2">The sequence shown here is derived from an EMBL/GenBank/DDBJ whole genome shotgun (WGS) entry which is preliminary data.</text>
</comment>
<dbReference type="Pfam" id="PF00071">
    <property type="entry name" value="Ras"/>
    <property type="match status" value="1"/>
</dbReference>
<dbReference type="EMBL" id="JAOAOG010000233">
    <property type="protein sequence ID" value="KAJ6238377.1"/>
    <property type="molecule type" value="Genomic_DNA"/>
</dbReference>
<proteinExistence type="predicted"/>
<dbReference type="PRINTS" id="PR00449">
    <property type="entry name" value="RASTRNSFRMNG"/>
</dbReference>
<keyword evidence="1" id="KW-0547">Nucleotide-binding</keyword>
<evidence type="ECO:0000313" key="2">
    <source>
        <dbReference type="EMBL" id="KAJ6238377.1"/>
    </source>
</evidence>
<reference evidence="2" key="1">
    <citation type="submission" date="2022-08" db="EMBL/GenBank/DDBJ databases">
        <title>Novel sulfate-reducing endosymbionts in the free-living metamonad Anaeramoeba.</title>
        <authorList>
            <person name="Jerlstrom-Hultqvist J."/>
            <person name="Cepicka I."/>
            <person name="Gallot-Lavallee L."/>
            <person name="Salas-Leiva D."/>
            <person name="Curtis B.A."/>
            <person name="Zahonova K."/>
            <person name="Pipaliya S."/>
            <person name="Dacks J."/>
            <person name="Roger A.J."/>
        </authorList>
    </citation>
    <scope>NUCLEOTIDE SEQUENCE</scope>
    <source>
        <strain evidence="2">Schooner1</strain>
    </source>
</reference>
<dbReference type="PANTHER" id="PTHR47978">
    <property type="match status" value="1"/>
</dbReference>
<name>A0ABQ8Y0I3_9EUKA</name>
<dbReference type="SMART" id="SM00175">
    <property type="entry name" value="RAB"/>
    <property type="match status" value="1"/>
</dbReference>
<dbReference type="InterPro" id="IPR005225">
    <property type="entry name" value="Small_GTP-bd"/>
</dbReference>
<organism evidence="2 3">
    <name type="scientific">Anaeramoeba flamelloides</name>
    <dbReference type="NCBI Taxonomy" id="1746091"/>
    <lineage>
        <taxon>Eukaryota</taxon>
        <taxon>Metamonada</taxon>
        <taxon>Anaeramoebidae</taxon>
        <taxon>Anaeramoeba</taxon>
    </lineage>
</organism>
<dbReference type="SMART" id="SM00173">
    <property type="entry name" value="RAS"/>
    <property type="match status" value="1"/>
</dbReference>
<dbReference type="PROSITE" id="PS51421">
    <property type="entry name" value="RAS"/>
    <property type="match status" value="1"/>
</dbReference>